<dbReference type="GO" id="GO:0016705">
    <property type="term" value="F:oxidoreductase activity, acting on paired donors, with incorporation or reduction of molecular oxygen"/>
    <property type="evidence" value="ECO:0007669"/>
    <property type="project" value="InterPro"/>
</dbReference>
<dbReference type="InParanoid" id="G2WVM3"/>
<dbReference type="InterPro" id="IPR002403">
    <property type="entry name" value="Cyt_P450_E_grp-IV"/>
</dbReference>
<keyword evidence="6 8" id="KW-0408">Iron</keyword>
<dbReference type="Pfam" id="PF00067">
    <property type="entry name" value="p450"/>
    <property type="match status" value="1"/>
</dbReference>
<accession>G2WVM3</accession>
<dbReference type="OMA" id="WEEIECA"/>
<gene>
    <name evidence="10" type="ORF">VDAG_01659</name>
</gene>
<dbReference type="InterPro" id="IPR017972">
    <property type="entry name" value="Cyt_P450_CS"/>
</dbReference>
<evidence type="ECO:0000256" key="2">
    <source>
        <dbReference type="ARBA" id="ARBA00010617"/>
    </source>
</evidence>
<evidence type="ECO:0000256" key="5">
    <source>
        <dbReference type="ARBA" id="ARBA00023002"/>
    </source>
</evidence>
<dbReference type="InterPro" id="IPR001128">
    <property type="entry name" value="Cyt_P450"/>
</dbReference>
<dbReference type="PANTHER" id="PTHR46206:SF2">
    <property type="entry name" value="CYTOCHROME P450 MONOOXYGENASE AUSG-RELATED"/>
    <property type="match status" value="1"/>
</dbReference>
<dbReference type="EMBL" id="DS572697">
    <property type="protein sequence ID" value="EGY19643.1"/>
    <property type="molecule type" value="Genomic_DNA"/>
</dbReference>
<dbReference type="InterPro" id="IPR036396">
    <property type="entry name" value="Cyt_P450_sf"/>
</dbReference>
<evidence type="ECO:0000256" key="1">
    <source>
        <dbReference type="ARBA" id="ARBA00001971"/>
    </source>
</evidence>
<evidence type="ECO:0000313" key="10">
    <source>
        <dbReference type="EMBL" id="EGY19643.1"/>
    </source>
</evidence>
<keyword evidence="11" id="KW-1185">Reference proteome</keyword>
<dbReference type="GO" id="GO:0005506">
    <property type="term" value="F:iron ion binding"/>
    <property type="evidence" value="ECO:0007669"/>
    <property type="project" value="InterPro"/>
</dbReference>
<evidence type="ECO:0000256" key="4">
    <source>
        <dbReference type="ARBA" id="ARBA00022723"/>
    </source>
</evidence>
<reference evidence="10 11" key="1">
    <citation type="submission" date="2008-03" db="EMBL/GenBank/DDBJ databases">
        <title>The Genome Sequence of Verticillium dahliae VdLs.17.</title>
        <authorList>
            <consortium name="The Broad Institute Genome Sequencing Platform"/>
            <person name="Ma L.-J.J."/>
            <person name="Klosterman S.J."/>
            <person name="Subbarao K."/>
            <person name="Dobinson K."/>
            <person name="Veronese P."/>
            <person name="Kang S."/>
            <person name="Gold S.E."/>
            <person name="Young S."/>
            <person name="Jaffe D."/>
            <person name="Gnerre S."/>
            <person name="Berlin A."/>
            <person name="Heiman D."/>
            <person name="Hepburn T."/>
            <person name="Sykes S."/>
            <person name="Alvarado L."/>
            <person name="Kodira C.D."/>
            <person name="Lander E."/>
            <person name="Galagan J."/>
            <person name="Nusbaum C."/>
            <person name="Birren B."/>
        </authorList>
    </citation>
    <scope>NUCLEOTIDE SEQUENCE [LARGE SCALE GENOMIC DNA]</scope>
    <source>
        <strain evidence="11">VdLs.17 / ATCC MYA-4575 / FGSC 10137</strain>
    </source>
</reference>
<dbReference type="GO" id="GO:0004497">
    <property type="term" value="F:monooxygenase activity"/>
    <property type="evidence" value="ECO:0007669"/>
    <property type="project" value="UniProtKB-KW"/>
</dbReference>
<dbReference type="GeneID" id="20703122"/>
<evidence type="ECO:0000313" key="11">
    <source>
        <dbReference type="Proteomes" id="UP000001611"/>
    </source>
</evidence>
<dbReference type="eggNOG" id="KOG0158">
    <property type="taxonomic scope" value="Eukaryota"/>
</dbReference>
<dbReference type="KEGG" id="vda:VDAG_01659"/>
<dbReference type="PRINTS" id="PR00465">
    <property type="entry name" value="EP450IV"/>
</dbReference>
<dbReference type="CDD" id="cd11041">
    <property type="entry name" value="CYP503A1-like"/>
    <property type="match status" value="1"/>
</dbReference>
<keyword evidence="3 8" id="KW-0349">Heme</keyword>
<comment type="similarity">
    <text evidence="2 9">Belongs to the cytochrome P450 family.</text>
</comment>
<dbReference type="STRING" id="498257.G2WVM3"/>
<dbReference type="RefSeq" id="XP_009655983.1">
    <property type="nucleotide sequence ID" value="XM_009657688.1"/>
</dbReference>
<organism evidence="10 11">
    <name type="scientific">Verticillium dahliae (strain VdLs.17 / ATCC MYA-4575 / FGSC 10137)</name>
    <name type="common">Verticillium wilt</name>
    <dbReference type="NCBI Taxonomy" id="498257"/>
    <lineage>
        <taxon>Eukaryota</taxon>
        <taxon>Fungi</taxon>
        <taxon>Dikarya</taxon>
        <taxon>Ascomycota</taxon>
        <taxon>Pezizomycotina</taxon>
        <taxon>Sordariomycetes</taxon>
        <taxon>Hypocreomycetidae</taxon>
        <taxon>Glomerellales</taxon>
        <taxon>Plectosphaerellaceae</taxon>
        <taxon>Verticillium</taxon>
    </lineage>
</organism>
<evidence type="ECO:0000256" key="9">
    <source>
        <dbReference type="RuleBase" id="RU000461"/>
    </source>
</evidence>
<feature type="binding site" description="axial binding residue" evidence="8">
    <location>
        <position position="236"/>
    </location>
    <ligand>
        <name>heme</name>
        <dbReference type="ChEBI" id="CHEBI:30413"/>
    </ligand>
    <ligandPart>
        <name>Fe</name>
        <dbReference type="ChEBI" id="CHEBI:18248"/>
    </ligandPart>
</feature>
<evidence type="ECO:0000256" key="7">
    <source>
        <dbReference type="ARBA" id="ARBA00023033"/>
    </source>
</evidence>
<dbReference type="AlphaFoldDB" id="G2WVM3"/>
<dbReference type="HOGENOM" id="CLU_022195_1_0_1"/>
<keyword evidence="5 9" id="KW-0560">Oxidoreductase</keyword>
<name>G2WVM3_VERDV</name>
<dbReference type="GO" id="GO:0020037">
    <property type="term" value="F:heme binding"/>
    <property type="evidence" value="ECO:0007669"/>
    <property type="project" value="InterPro"/>
</dbReference>
<dbReference type="SUPFAM" id="SSF48264">
    <property type="entry name" value="Cytochrome P450"/>
    <property type="match status" value="1"/>
</dbReference>
<comment type="cofactor">
    <cofactor evidence="1 8">
        <name>heme</name>
        <dbReference type="ChEBI" id="CHEBI:30413"/>
    </cofactor>
</comment>
<protein>
    <submittedName>
        <fullName evidence="10">Ent-kaurene oxidase</fullName>
    </submittedName>
</protein>
<evidence type="ECO:0000256" key="3">
    <source>
        <dbReference type="ARBA" id="ARBA00022617"/>
    </source>
</evidence>
<proteinExistence type="inferred from homology"/>
<dbReference type="Proteomes" id="UP000001611">
    <property type="component" value="Chromosome 7"/>
</dbReference>
<dbReference type="PANTHER" id="PTHR46206">
    <property type="entry name" value="CYTOCHROME P450"/>
    <property type="match status" value="1"/>
</dbReference>
<dbReference type="PROSITE" id="PS00086">
    <property type="entry name" value="CYTOCHROME_P450"/>
    <property type="match status" value="1"/>
</dbReference>
<sequence>MPHIFGDSTTWTSVLFKDAILNLVARLSSRVFLGEDLCRNEDWLRIAKSYAVDALTATYLMRMAPSLLRPIAYWLILQCRRSRQAVQSARKLIDPEVKKRKMLVDDALQSGAKPNLCERPEFVQKLRDEVIEVLGDEGWAKTSFYKLKLMDSVFKESQPFTPLVSNITLSDGRFLPKGVRIIVLTDFRTAEKYPNLDEFDATRFVPMRQGQGSENASQLASTSSEHTLFGHGRHACPGQFFAVNEMKIILAQFLLEYDLRAEEGLTKLQPQAFETSIGVNPAVAIEIRRRNKSADVRIEKRE</sequence>
<evidence type="ECO:0000256" key="8">
    <source>
        <dbReference type="PIRSR" id="PIRSR602403-1"/>
    </source>
</evidence>
<dbReference type="Gene3D" id="1.10.630.10">
    <property type="entry name" value="Cytochrome P450"/>
    <property type="match status" value="1"/>
</dbReference>
<keyword evidence="4 8" id="KW-0479">Metal-binding</keyword>
<evidence type="ECO:0000256" key="6">
    <source>
        <dbReference type="ARBA" id="ARBA00023004"/>
    </source>
</evidence>
<keyword evidence="7 9" id="KW-0503">Monooxygenase</keyword>